<comment type="subcellular location">
    <subcellularLocation>
        <location evidence="2">Membrane</location>
        <topology evidence="2">Multi-pass membrane protein</topology>
    </subcellularLocation>
</comment>
<evidence type="ECO:0000256" key="8">
    <source>
        <dbReference type="ARBA" id="ARBA00022989"/>
    </source>
</evidence>
<gene>
    <name evidence="15" type="ORF">MPLG2_1551</name>
</gene>
<keyword evidence="11" id="KW-0411">Iron-sulfur</keyword>
<keyword evidence="6" id="KW-0479">Metal-binding</keyword>
<dbReference type="KEGG" id="mgg:MPLG2_1551"/>
<dbReference type="InterPro" id="IPR013112">
    <property type="entry name" value="FAD-bd_8"/>
</dbReference>
<evidence type="ECO:0000256" key="4">
    <source>
        <dbReference type="ARBA" id="ARBA00022692"/>
    </source>
</evidence>
<dbReference type="Pfam" id="PF08022">
    <property type="entry name" value="FAD_binding_8"/>
    <property type="match status" value="1"/>
</dbReference>
<dbReference type="InterPro" id="IPR017927">
    <property type="entry name" value="FAD-bd_FR_type"/>
</dbReference>
<feature type="transmembrane region" description="Helical" evidence="13">
    <location>
        <begin position="74"/>
        <end position="92"/>
    </location>
</feature>
<evidence type="ECO:0000256" key="1">
    <source>
        <dbReference type="ARBA" id="ARBA00001974"/>
    </source>
</evidence>
<evidence type="ECO:0000256" key="6">
    <source>
        <dbReference type="ARBA" id="ARBA00022723"/>
    </source>
</evidence>
<dbReference type="GO" id="GO:0016020">
    <property type="term" value="C:membrane"/>
    <property type="evidence" value="ECO:0007669"/>
    <property type="project" value="UniProtKB-SubCell"/>
</dbReference>
<dbReference type="SUPFAM" id="SSF52343">
    <property type="entry name" value="Ferredoxin reductase-like, C-terminal NADP-linked domain"/>
    <property type="match status" value="1"/>
</dbReference>
<dbReference type="GO" id="GO:0050660">
    <property type="term" value="F:flavin adenine dinucleotide binding"/>
    <property type="evidence" value="ECO:0007669"/>
    <property type="project" value="TreeGrafter"/>
</dbReference>
<dbReference type="PANTHER" id="PTHR47354:SF8">
    <property type="entry name" value="1,2-PHENYLACETYL-COA EPOXIDASE, SUBUNIT E"/>
    <property type="match status" value="1"/>
</dbReference>
<name>A0A2N9JEP8_9ACTN</name>
<feature type="transmembrane region" description="Helical" evidence="13">
    <location>
        <begin position="113"/>
        <end position="134"/>
    </location>
</feature>
<evidence type="ECO:0000313" key="15">
    <source>
        <dbReference type="EMBL" id="SPD86587.1"/>
    </source>
</evidence>
<protein>
    <submittedName>
        <fullName evidence="15">Predicted ferric reductase</fullName>
    </submittedName>
</protein>
<dbReference type="InterPro" id="IPR050415">
    <property type="entry name" value="MRET"/>
</dbReference>
<dbReference type="InterPro" id="IPR039261">
    <property type="entry name" value="FNR_nucleotide-bd"/>
</dbReference>
<feature type="transmembrane region" description="Helical" evidence="13">
    <location>
        <begin position="217"/>
        <end position="236"/>
    </location>
</feature>
<evidence type="ECO:0000256" key="2">
    <source>
        <dbReference type="ARBA" id="ARBA00004141"/>
    </source>
</evidence>
<evidence type="ECO:0000256" key="11">
    <source>
        <dbReference type="ARBA" id="ARBA00023014"/>
    </source>
</evidence>
<evidence type="ECO:0000313" key="16">
    <source>
        <dbReference type="Proteomes" id="UP000238164"/>
    </source>
</evidence>
<feature type="transmembrane region" description="Helical" evidence="13">
    <location>
        <begin position="33"/>
        <end position="54"/>
    </location>
</feature>
<dbReference type="InterPro" id="IPR017938">
    <property type="entry name" value="Riboflavin_synthase-like_b-brl"/>
</dbReference>
<keyword evidence="12 13" id="KW-0472">Membrane</keyword>
<dbReference type="Gene3D" id="2.40.30.10">
    <property type="entry name" value="Translation factors"/>
    <property type="match status" value="1"/>
</dbReference>
<accession>A0A2N9JEP8</accession>
<dbReference type="GO" id="GO:0046872">
    <property type="term" value="F:metal ion binding"/>
    <property type="evidence" value="ECO:0007669"/>
    <property type="project" value="UniProtKB-KW"/>
</dbReference>
<feature type="transmembrane region" description="Helical" evidence="13">
    <location>
        <begin position="154"/>
        <end position="174"/>
    </location>
</feature>
<dbReference type="Proteomes" id="UP000238164">
    <property type="component" value="Chromosome 1"/>
</dbReference>
<dbReference type="AlphaFoldDB" id="A0A2N9JEP8"/>
<dbReference type="PANTHER" id="PTHR47354">
    <property type="entry name" value="NADH OXIDOREDUCTASE HCR"/>
    <property type="match status" value="1"/>
</dbReference>
<evidence type="ECO:0000256" key="7">
    <source>
        <dbReference type="ARBA" id="ARBA00022827"/>
    </source>
</evidence>
<keyword evidence="10" id="KW-0408">Iron</keyword>
<feature type="domain" description="FAD-binding FR-type" evidence="14">
    <location>
        <begin position="242"/>
        <end position="342"/>
    </location>
</feature>
<keyword evidence="9" id="KW-0560">Oxidoreductase</keyword>
<comment type="cofactor">
    <cofactor evidence="1">
        <name>FAD</name>
        <dbReference type="ChEBI" id="CHEBI:57692"/>
    </cofactor>
</comment>
<feature type="transmembrane region" description="Helical" evidence="13">
    <location>
        <begin position="186"/>
        <end position="205"/>
    </location>
</feature>
<keyword evidence="7" id="KW-0274">FAD</keyword>
<dbReference type="GO" id="GO:0016491">
    <property type="term" value="F:oxidoreductase activity"/>
    <property type="evidence" value="ECO:0007669"/>
    <property type="project" value="UniProtKB-KW"/>
</dbReference>
<dbReference type="OrthoDB" id="9801223at2"/>
<dbReference type="PRINTS" id="PR00409">
    <property type="entry name" value="PHDIOXRDTASE"/>
</dbReference>
<evidence type="ECO:0000256" key="5">
    <source>
        <dbReference type="ARBA" id="ARBA00022714"/>
    </source>
</evidence>
<dbReference type="RefSeq" id="WP_105185522.1">
    <property type="nucleotide sequence ID" value="NZ_BAAAGO010000007.1"/>
</dbReference>
<keyword evidence="5" id="KW-0001">2Fe-2S</keyword>
<dbReference type="InterPro" id="IPR001433">
    <property type="entry name" value="OxRdtase_FAD/NAD-bd"/>
</dbReference>
<keyword evidence="16" id="KW-1185">Reference proteome</keyword>
<reference evidence="15 16" key="1">
    <citation type="submission" date="2018-02" db="EMBL/GenBank/DDBJ databases">
        <authorList>
            <person name="Cohen D.B."/>
            <person name="Kent A.D."/>
        </authorList>
    </citation>
    <scope>NUCLEOTIDE SEQUENCE [LARGE SCALE GENOMIC DNA]</scope>
    <source>
        <strain evidence="15">1</strain>
    </source>
</reference>
<keyword evidence="4 13" id="KW-0812">Transmembrane</keyword>
<dbReference type="PROSITE" id="PS51384">
    <property type="entry name" value="FAD_FR"/>
    <property type="match status" value="1"/>
</dbReference>
<dbReference type="SUPFAM" id="SSF63380">
    <property type="entry name" value="Riboflavin synthase domain-like"/>
    <property type="match status" value="1"/>
</dbReference>
<dbReference type="InterPro" id="IPR013130">
    <property type="entry name" value="Fe3_Rdtase_TM_dom"/>
</dbReference>
<sequence>MTITAQRPRTSRVLPVGAPTTDELAAGMTARRLARLLVTGVGWATMAMTVVLFATESPLARFSDLGSALNSVGIIAGLVATNALVLMLLLAARVPLVDRALGQPAAVALHAKLGNWVVGGLAVHAAFVLIGGAVLDGADLFSEFGLLWDSTTDFMLAVAGMALLLVVIVSSIAAARRRLPYEVWHVIHLLSYAAVGLAIPHMFSMSGLLGEGSWQRGYWIALLSIAGAALVVFRFVQPLVASLRHGLVVAAIIPAGPDAFSIEFTGRRLDALRAEAGQYVHWRFLTRGLWWQQHPFSLSAAPTANGLRITVRGLGRGSRELRALRPGTRVWIEGPYGGFTGRARTTHRVALIGAGIGITPIRALLETLAFAPGQATVILRASAADQLYLLDEIERLCEVRGARLVTLLGHREPGRWVPEGSRALRLDDLVPNLCDTDLYVCGPKGFARTVIGEAEAAGVPRDRINVEELAW</sequence>
<dbReference type="EMBL" id="LT985188">
    <property type="protein sequence ID" value="SPD86587.1"/>
    <property type="molecule type" value="Genomic_DNA"/>
</dbReference>
<dbReference type="Pfam" id="PF01794">
    <property type="entry name" value="Ferric_reduct"/>
    <property type="match status" value="1"/>
</dbReference>
<evidence type="ECO:0000256" key="10">
    <source>
        <dbReference type="ARBA" id="ARBA00023004"/>
    </source>
</evidence>
<proteinExistence type="predicted"/>
<dbReference type="Pfam" id="PF00175">
    <property type="entry name" value="NAD_binding_1"/>
    <property type="match status" value="1"/>
</dbReference>
<dbReference type="GO" id="GO:0051537">
    <property type="term" value="F:2 iron, 2 sulfur cluster binding"/>
    <property type="evidence" value="ECO:0007669"/>
    <property type="project" value="UniProtKB-KW"/>
</dbReference>
<keyword evidence="8 13" id="KW-1133">Transmembrane helix</keyword>
<evidence type="ECO:0000259" key="14">
    <source>
        <dbReference type="PROSITE" id="PS51384"/>
    </source>
</evidence>
<evidence type="ECO:0000256" key="12">
    <source>
        <dbReference type="ARBA" id="ARBA00023136"/>
    </source>
</evidence>
<evidence type="ECO:0000256" key="3">
    <source>
        <dbReference type="ARBA" id="ARBA00022630"/>
    </source>
</evidence>
<keyword evidence="3" id="KW-0285">Flavoprotein</keyword>
<dbReference type="Gene3D" id="3.40.50.80">
    <property type="entry name" value="Nucleotide-binding domain of ferredoxin-NADP reductase (FNR) module"/>
    <property type="match status" value="1"/>
</dbReference>
<evidence type="ECO:0000256" key="9">
    <source>
        <dbReference type="ARBA" id="ARBA00023002"/>
    </source>
</evidence>
<evidence type="ECO:0000256" key="13">
    <source>
        <dbReference type="SAM" id="Phobius"/>
    </source>
</evidence>
<organism evidence="15 16">
    <name type="scientific">Micropruina glycogenica</name>
    <dbReference type="NCBI Taxonomy" id="75385"/>
    <lineage>
        <taxon>Bacteria</taxon>
        <taxon>Bacillati</taxon>
        <taxon>Actinomycetota</taxon>
        <taxon>Actinomycetes</taxon>
        <taxon>Propionibacteriales</taxon>
        <taxon>Nocardioidaceae</taxon>
        <taxon>Micropruina</taxon>
    </lineage>
</organism>